<evidence type="ECO:0000256" key="4">
    <source>
        <dbReference type="ARBA" id="ARBA00023122"/>
    </source>
</evidence>
<name>A0A9I9CTS5_CUCME</name>
<evidence type="ECO:0000313" key="8">
    <source>
        <dbReference type="EnsemblPlants" id="MELO3C008196.2.1"/>
    </source>
</evidence>
<dbReference type="PANTHER" id="PTHR11689">
    <property type="entry name" value="CHLORIDE CHANNEL PROTEIN CLC FAMILY MEMBER"/>
    <property type="match status" value="1"/>
</dbReference>
<evidence type="ECO:0000256" key="2">
    <source>
        <dbReference type="ARBA" id="ARBA00022737"/>
    </source>
</evidence>
<dbReference type="GO" id="GO:0009705">
    <property type="term" value="C:plant-type vacuole membrane"/>
    <property type="evidence" value="ECO:0007669"/>
    <property type="project" value="TreeGrafter"/>
</dbReference>
<dbReference type="EnsemblPlants" id="MELO3C008196.2.1">
    <property type="protein sequence ID" value="MELO3C008196.2.1"/>
    <property type="gene ID" value="MELO3C008196.2"/>
</dbReference>
<evidence type="ECO:0000256" key="1">
    <source>
        <dbReference type="ARBA" id="ARBA00022448"/>
    </source>
</evidence>
<reference evidence="8" key="1">
    <citation type="submission" date="2023-03" db="UniProtKB">
        <authorList>
            <consortium name="EnsemblPlants"/>
        </authorList>
    </citation>
    <scope>IDENTIFICATION</scope>
</reference>
<evidence type="ECO:0000256" key="5">
    <source>
        <dbReference type="ARBA" id="ARBA00023214"/>
    </source>
</evidence>
<keyword evidence="5" id="KW-0868">Chloride</keyword>
<dbReference type="InterPro" id="IPR046342">
    <property type="entry name" value="CBS_dom_sf"/>
</dbReference>
<protein>
    <recommendedName>
        <fullName evidence="7">CBS domain-containing protein</fullName>
    </recommendedName>
</protein>
<dbReference type="Gramene" id="MELO3C008196.2.1">
    <property type="protein sequence ID" value="MELO3C008196.2.1"/>
    <property type="gene ID" value="MELO3C008196.2"/>
</dbReference>
<evidence type="ECO:0000256" key="6">
    <source>
        <dbReference type="PROSITE-ProRule" id="PRU00703"/>
    </source>
</evidence>
<accession>A0A9I9CTS5</accession>
<sequence length="114" mass="13293">MEWEVREKFTLVELAEREGKIEEFVVTKEEMEMYVDLHPLTNTTSYTVMESMSVAKALVLFRQVGIRHLLIVPKYEAARVLLVIGILTWQDLRSYNILSAIPDLERTKGNEKHN</sequence>
<proteinExistence type="predicted"/>
<dbReference type="PROSITE" id="PS51371">
    <property type="entry name" value="CBS"/>
    <property type="match status" value="1"/>
</dbReference>
<feature type="domain" description="CBS" evidence="7">
    <location>
        <begin position="41"/>
        <end position="104"/>
    </location>
</feature>
<dbReference type="GO" id="GO:0009671">
    <property type="term" value="F:nitrate:proton symporter activity"/>
    <property type="evidence" value="ECO:0007669"/>
    <property type="project" value="TreeGrafter"/>
</dbReference>
<keyword evidence="3" id="KW-0406">Ion transport</keyword>
<evidence type="ECO:0000256" key="3">
    <source>
        <dbReference type="ARBA" id="ARBA00023065"/>
    </source>
</evidence>
<keyword evidence="4 6" id="KW-0129">CBS domain</keyword>
<dbReference type="PANTHER" id="PTHR11689:SF67">
    <property type="entry name" value="CHLORIDE CHANNEL PROTEIN CLC-A"/>
    <property type="match status" value="1"/>
</dbReference>
<evidence type="ECO:0000259" key="7">
    <source>
        <dbReference type="PROSITE" id="PS51371"/>
    </source>
</evidence>
<organism evidence="8">
    <name type="scientific">Cucumis melo</name>
    <name type="common">Muskmelon</name>
    <dbReference type="NCBI Taxonomy" id="3656"/>
    <lineage>
        <taxon>Eukaryota</taxon>
        <taxon>Viridiplantae</taxon>
        <taxon>Streptophyta</taxon>
        <taxon>Embryophyta</taxon>
        <taxon>Tracheophyta</taxon>
        <taxon>Spermatophyta</taxon>
        <taxon>Magnoliopsida</taxon>
        <taxon>eudicotyledons</taxon>
        <taxon>Gunneridae</taxon>
        <taxon>Pentapetalae</taxon>
        <taxon>rosids</taxon>
        <taxon>fabids</taxon>
        <taxon>Cucurbitales</taxon>
        <taxon>Cucurbitaceae</taxon>
        <taxon>Benincaseae</taxon>
        <taxon>Cucumis</taxon>
    </lineage>
</organism>
<dbReference type="AlphaFoldDB" id="A0A9I9CTS5"/>
<keyword evidence="2" id="KW-0677">Repeat</keyword>
<dbReference type="SUPFAM" id="SSF54631">
    <property type="entry name" value="CBS-domain pair"/>
    <property type="match status" value="1"/>
</dbReference>
<keyword evidence="1" id="KW-0813">Transport</keyword>
<dbReference type="InterPro" id="IPR000644">
    <property type="entry name" value="CBS_dom"/>
</dbReference>
<dbReference type="InterPro" id="IPR051280">
    <property type="entry name" value="Cl-channel/antiporter"/>
</dbReference>